<evidence type="ECO:0000256" key="3">
    <source>
        <dbReference type="PROSITE-ProRule" id="PRU00221"/>
    </source>
</evidence>
<dbReference type="SMART" id="SM00320">
    <property type="entry name" value="WD40"/>
    <property type="match status" value="2"/>
</dbReference>
<dbReference type="PROSITE" id="PS50082">
    <property type="entry name" value="WD_REPEATS_2"/>
    <property type="match status" value="2"/>
</dbReference>
<dbReference type="AlphaFoldDB" id="A0A3P6SD80"/>
<feature type="repeat" description="WD" evidence="3">
    <location>
        <begin position="9"/>
        <end position="31"/>
    </location>
</feature>
<gene>
    <name evidence="5" type="ORF">CGOC_LOCUS6072</name>
</gene>
<keyword evidence="1 3" id="KW-0853">WD repeat</keyword>
<keyword evidence="4" id="KW-0472">Membrane</keyword>
<name>A0A3P6SD80_CYLGO</name>
<evidence type="ECO:0000256" key="4">
    <source>
        <dbReference type="SAM" id="Phobius"/>
    </source>
</evidence>
<dbReference type="PANTHER" id="PTHR14604">
    <property type="entry name" value="WD40 REPEAT PF20"/>
    <property type="match status" value="1"/>
</dbReference>
<accession>A0A3P6SD80</accession>
<keyword evidence="2" id="KW-0677">Repeat</keyword>
<dbReference type="PROSITE" id="PS00678">
    <property type="entry name" value="WD_REPEATS_1"/>
    <property type="match status" value="2"/>
</dbReference>
<dbReference type="InterPro" id="IPR015943">
    <property type="entry name" value="WD40/YVTN_repeat-like_dom_sf"/>
</dbReference>
<dbReference type="InterPro" id="IPR019775">
    <property type="entry name" value="WD40_repeat_CS"/>
</dbReference>
<keyword evidence="6" id="KW-1185">Reference proteome</keyword>
<protein>
    <submittedName>
        <fullName evidence="5">Uncharacterized protein</fullName>
    </submittedName>
</protein>
<feature type="repeat" description="WD" evidence="3">
    <location>
        <begin position="32"/>
        <end position="71"/>
    </location>
</feature>
<evidence type="ECO:0000313" key="5">
    <source>
        <dbReference type="EMBL" id="VDK65740.1"/>
    </source>
</evidence>
<dbReference type="SUPFAM" id="SSF50978">
    <property type="entry name" value="WD40 repeat-like"/>
    <property type="match status" value="1"/>
</dbReference>
<feature type="transmembrane region" description="Helical" evidence="4">
    <location>
        <begin position="103"/>
        <end position="125"/>
    </location>
</feature>
<keyword evidence="4" id="KW-0812">Transmembrane</keyword>
<sequence>MTKELLYRVLTGSSDATVRVWDVATGECLNTLIHHCEAVLHLRFNDGIMVTCSKDRSIAVWDMVSPREINLRRVLVGHRAAVNVVDFDDRYIVSASGDRTIKVLVVFYELFFISAEAFLVSVLAYHERGALAEVQFRKSHFQSRLLRHK</sequence>
<dbReference type="OrthoDB" id="19711at2759"/>
<dbReference type="Pfam" id="PF00400">
    <property type="entry name" value="WD40"/>
    <property type="match status" value="3"/>
</dbReference>
<dbReference type="EMBL" id="UYRV01019207">
    <property type="protein sequence ID" value="VDK65740.1"/>
    <property type="molecule type" value="Genomic_DNA"/>
</dbReference>
<evidence type="ECO:0000313" key="6">
    <source>
        <dbReference type="Proteomes" id="UP000271889"/>
    </source>
</evidence>
<dbReference type="InterPro" id="IPR050995">
    <property type="entry name" value="WD-F-box_domain-protein"/>
</dbReference>
<dbReference type="InterPro" id="IPR036322">
    <property type="entry name" value="WD40_repeat_dom_sf"/>
</dbReference>
<reference evidence="5 6" key="1">
    <citation type="submission" date="2018-11" db="EMBL/GenBank/DDBJ databases">
        <authorList>
            <consortium name="Pathogen Informatics"/>
        </authorList>
    </citation>
    <scope>NUCLEOTIDE SEQUENCE [LARGE SCALE GENOMIC DNA]</scope>
</reference>
<dbReference type="PANTHER" id="PTHR14604:SF4">
    <property type="entry name" value="F-BOX DOMAIN-CONTAINING PROTEIN"/>
    <property type="match status" value="1"/>
</dbReference>
<dbReference type="InterPro" id="IPR020472">
    <property type="entry name" value="WD40_PAC1"/>
</dbReference>
<dbReference type="InterPro" id="IPR001680">
    <property type="entry name" value="WD40_rpt"/>
</dbReference>
<proteinExistence type="predicted"/>
<dbReference type="Gene3D" id="2.130.10.10">
    <property type="entry name" value="YVTN repeat-like/Quinoprotein amine dehydrogenase"/>
    <property type="match status" value="1"/>
</dbReference>
<evidence type="ECO:0000256" key="1">
    <source>
        <dbReference type="ARBA" id="ARBA00022574"/>
    </source>
</evidence>
<keyword evidence="4" id="KW-1133">Transmembrane helix</keyword>
<dbReference type="PRINTS" id="PR00320">
    <property type="entry name" value="GPROTEINBRPT"/>
</dbReference>
<dbReference type="Proteomes" id="UP000271889">
    <property type="component" value="Unassembled WGS sequence"/>
</dbReference>
<organism evidence="5 6">
    <name type="scientific">Cylicostephanus goldi</name>
    <name type="common">Nematode worm</name>
    <dbReference type="NCBI Taxonomy" id="71465"/>
    <lineage>
        <taxon>Eukaryota</taxon>
        <taxon>Metazoa</taxon>
        <taxon>Ecdysozoa</taxon>
        <taxon>Nematoda</taxon>
        <taxon>Chromadorea</taxon>
        <taxon>Rhabditida</taxon>
        <taxon>Rhabditina</taxon>
        <taxon>Rhabditomorpha</taxon>
        <taxon>Strongyloidea</taxon>
        <taxon>Strongylidae</taxon>
        <taxon>Cylicostephanus</taxon>
    </lineage>
</organism>
<evidence type="ECO:0000256" key="2">
    <source>
        <dbReference type="ARBA" id="ARBA00022737"/>
    </source>
</evidence>